<feature type="transmembrane region" description="Helical" evidence="1">
    <location>
        <begin position="6"/>
        <end position="24"/>
    </location>
</feature>
<proteinExistence type="predicted"/>
<organism evidence="2">
    <name type="scientific">Intestinibacter bartlettii</name>
    <dbReference type="NCBI Taxonomy" id="261299"/>
    <lineage>
        <taxon>Bacteria</taxon>
        <taxon>Bacillati</taxon>
        <taxon>Bacillota</taxon>
        <taxon>Clostridia</taxon>
        <taxon>Peptostreptococcales</taxon>
        <taxon>Peptostreptococcaceae</taxon>
        <taxon>Intestinibacter</taxon>
    </lineage>
</organism>
<sequence length="56" mass="5898">MSFTSIILITTLVLIIGIIIGFLIKSKSLSFICGGLAIVIFLFGYLVAAGFLTNCG</sequence>
<dbReference type="RefSeq" id="WP_024046931.1">
    <property type="nucleotide sequence ID" value="NZ_CACRUE010000006.1"/>
</dbReference>
<keyword evidence="1" id="KW-0812">Transmembrane</keyword>
<keyword evidence="1" id="KW-1133">Transmembrane helix</keyword>
<feature type="transmembrane region" description="Helical" evidence="1">
    <location>
        <begin position="31"/>
        <end position="52"/>
    </location>
</feature>
<evidence type="ECO:0000256" key="1">
    <source>
        <dbReference type="SAM" id="Phobius"/>
    </source>
</evidence>
<gene>
    <name evidence="2" type="ORF">IBLFYP30_00944</name>
</gene>
<keyword evidence="1" id="KW-0472">Membrane</keyword>
<dbReference type="EMBL" id="CACRUE010000006">
    <property type="protein sequence ID" value="VYT69799.1"/>
    <property type="molecule type" value="Genomic_DNA"/>
</dbReference>
<dbReference type="AlphaFoldDB" id="A0A6N2YSE2"/>
<evidence type="ECO:0000313" key="2">
    <source>
        <dbReference type="EMBL" id="VYT69799.1"/>
    </source>
</evidence>
<accession>A0A6N2YSE2</accession>
<name>A0A6N2YSE2_9FIRM</name>
<protein>
    <submittedName>
        <fullName evidence="2">Uncharacterized protein</fullName>
    </submittedName>
</protein>
<reference evidence="2" key="1">
    <citation type="submission" date="2019-11" db="EMBL/GenBank/DDBJ databases">
        <authorList>
            <person name="Feng L."/>
        </authorList>
    </citation>
    <scope>NUCLEOTIDE SEQUENCE</scope>
    <source>
        <strain evidence="2">IbartlettiiLFYP30</strain>
    </source>
</reference>